<dbReference type="EMBL" id="FRXO01000002">
    <property type="protein sequence ID" value="SHO62997.1"/>
    <property type="molecule type" value="Genomic_DNA"/>
</dbReference>
<keyword evidence="1" id="KW-0812">Transmembrane</keyword>
<sequence>MASFKTVRRTGAIAVAGAVGIVFSQAPEFGQQYRQRLGGALAELKTVVADFDADAKRNDLDRKQALDQMRISSDLFIQDRAASMERTIHRYDDLSAQDQAYRTSGPFGRVAAIATHYDPALVDGTLDDFEPAVPVTIEGFVAAGAGFFLALIAMALGGRACSGVFRRVRGGRPRYG</sequence>
<gene>
    <name evidence="2" type="ORF">SAMN02745172_01235</name>
</gene>
<dbReference type="OrthoDB" id="193051at2"/>
<accession>A0A1M7ZDN8</accession>
<organism evidence="2 3">
    <name type="scientific">Pseudoxanthobacter soli DSM 19599</name>
    <dbReference type="NCBI Taxonomy" id="1123029"/>
    <lineage>
        <taxon>Bacteria</taxon>
        <taxon>Pseudomonadati</taxon>
        <taxon>Pseudomonadota</taxon>
        <taxon>Alphaproteobacteria</taxon>
        <taxon>Hyphomicrobiales</taxon>
        <taxon>Segnochrobactraceae</taxon>
        <taxon>Pseudoxanthobacter</taxon>
    </lineage>
</organism>
<protein>
    <recommendedName>
        <fullName evidence="4">DUF2937 family protein</fullName>
    </recommendedName>
</protein>
<keyword evidence="3" id="KW-1185">Reference proteome</keyword>
<feature type="transmembrane region" description="Helical" evidence="1">
    <location>
        <begin position="140"/>
        <end position="165"/>
    </location>
</feature>
<evidence type="ECO:0008006" key="4">
    <source>
        <dbReference type="Google" id="ProtNLM"/>
    </source>
</evidence>
<dbReference type="AlphaFoldDB" id="A0A1M7ZDN8"/>
<evidence type="ECO:0000256" key="1">
    <source>
        <dbReference type="SAM" id="Phobius"/>
    </source>
</evidence>
<dbReference type="STRING" id="1123029.SAMN02745172_01235"/>
<evidence type="ECO:0000313" key="3">
    <source>
        <dbReference type="Proteomes" id="UP000186406"/>
    </source>
</evidence>
<dbReference type="Proteomes" id="UP000186406">
    <property type="component" value="Unassembled WGS sequence"/>
</dbReference>
<proteinExistence type="predicted"/>
<dbReference type="RefSeq" id="WP_073626613.1">
    <property type="nucleotide sequence ID" value="NZ_FRXO01000002.1"/>
</dbReference>
<name>A0A1M7ZDN8_9HYPH</name>
<evidence type="ECO:0000313" key="2">
    <source>
        <dbReference type="EMBL" id="SHO62997.1"/>
    </source>
</evidence>
<keyword evidence="1" id="KW-0472">Membrane</keyword>
<reference evidence="2 3" key="1">
    <citation type="submission" date="2016-12" db="EMBL/GenBank/DDBJ databases">
        <authorList>
            <person name="Song W.-J."/>
            <person name="Kurnit D.M."/>
        </authorList>
    </citation>
    <scope>NUCLEOTIDE SEQUENCE [LARGE SCALE GENOMIC DNA]</scope>
    <source>
        <strain evidence="2 3">DSM 19599</strain>
    </source>
</reference>
<keyword evidence="1" id="KW-1133">Transmembrane helix</keyword>
<dbReference type="InterPro" id="IPR022584">
    <property type="entry name" value="DUF2937"/>
</dbReference>
<dbReference type="Pfam" id="PF11157">
    <property type="entry name" value="DUF2937"/>
    <property type="match status" value="1"/>
</dbReference>